<name>A0A0B2R4R8_GLYSO</name>
<protein>
    <submittedName>
        <fullName evidence="2">Uncharacterized protein</fullName>
    </submittedName>
</protein>
<evidence type="ECO:0000313" key="2">
    <source>
        <dbReference type="EMBL" id="KHN26998.1"/>
    </source>
</evidence>
<feature type="region of interest" description="Disordered" evidence="1">
    <location>
        <begin position="1"/>
        <end position="53"/>
    </location>
</feature>
<sequence>MRNEERPMGQVTKFVSGDDIEDDFMTDDIHSGDKKKASKVNRRPCKTKEEGGS</sequence>
<reference evidence="2" key="1">
    <citation type="submission" date="2014-07" db="EMBL/GenBank/DDBJ databases">
        <title>Identification of a novel salt tolerance gene in wild soybean by whole-genome sequencing.</title>
        <authorList>
            <person name="Lam H.-M."/>
            <person name="Qi X."/>
            <person name="Li M.-W."/>
            <person name="Liu X."/>
            <person name="Xie M."/>
            <person name="Ni M."/>
            <person name="Xu X."/>
        </authorList>
    </citation>
    <scope>NUCLEOTIDE SEQUENCE [LARGE SCALE GENOMIC DNA]</scope>
    <source>
        <tissue evidence="2">Root</tissue>
    </source>
</reference>
<dbReference type="EMBL" id="KN653623">
    <property type="protein sequence ID" value="KHN26998.1"/>
    <property type="molecule type" value="Genomic_DNA"/>
</dbReference>
<accession>A0A0B2R4R8</accession>
<evidence type="ECO:0000256" key="1">
    <source>
        <dbReference type="SAM" id="MobiDB-lite"/>
    </source>
</evidence>
<proteinExistence type="predicted"/>
<dbReference type="AlphaFoldDB" id="A0A0B2R4R8"/>
<organism evidence="2">
    <name type="scientific">Glycine soja</name>
    <name type="common">Wild soybean</name>
    <dbReference type="NCBI Taxonomy" id="3848"/>
    <lineage>
        <taxon>Eukaryota</taxon>
        <taxon>Viridiplantae</taxon>
        <taxon>Streptophyta</taxon>
        <taxon>Embryophyta</taxon>
        <taxon>Tracheophyta</taxon>
        <taxon>Spermatophyta</taxon>
        <taxon>Magnoliopsida</taxon>
        <taxon>eudicotyledons</taxon>
        <taxon>Gunneridae</taxon>
        <taxon>Pentapetalae</taxon>
        <taxon>rosids</taxon>
        <taxon>fabids</taxon>
        <taxon>Fabales</taxon>
        <taxon>Fabaceae</taxon>
        <taxon>Papilionoideae</taxon>
        <taxon>50 kb inversion clade</taxon>
        <taxon>NPAAA clade</taxon>
        <taxon>indigoferoid/millettioid clade</taxon>
        <taxon>Phaseoleae</taxon>
        <taxon>Glycine</taxon>
        <taxon>Glycine subgen. Soja</taxon>
    </lineage>
</organism>
<feature type="compositionally biased region" description="Basic residues" evidence="1">
    <location>
        <begin position="36"/>
        <end position="45"/>
    </location>
</feature>
<dbReference type="Proteomes" id="UP000053555">
    <property type="component" value="Unassembled WGS sequence"/>
</dbReference>
<gene>
    <name evidence="2" type="ORF">glysoja_042087</name>
</gene>